<keyword evidence="3" id="KW-1185">Reference proteome</keyword>
<dbReference type="EMBL" id="KZ345022">
    <property type="protein sequence ID" value="PIO76909.1"/>
    <property type="molecule type" value="Genomic_DNA"/>
</dbReference>
<evidence type="ECO:0000313" key="2">
    <source>
        <dbReference type="EMBL" id="PIO76909.1"/>
    </source>
</evidence>
<gene>
    <name evidence="2" type="ORF">TELCIR_00996</name>
</gene>
<feature type="compositionally biased region" description="Low complexity" evidence="1">
    <location>
        <begin position="125"/>
        <end position="139"/>
    </location>
</feature>
<evidence type="ECO:0000256" key="1">
    <source>
        <dbReference type="SAM" id="MobiDB-lite"/>
    </source>
</evidence>
<proteinExistence type="predicted"/>
<accession>A0A2G9V345</accession>
<dbReference type="Proteomes" id="UP000230423">
    <property type="component" value="Unassembled WGS sequence"/>
</dbReference>
<dbReference type="OrthoDB" id="10669606at2759"/>
<feature type="compositionally biased region" description="Polar residues" evidence="1">
    <location>
        <begin position="93"/>
        <end position="103"/>
    </location>
</feature>
<evidence type="ECO:0000313" key="3">
    <source>
        <dbReference type="Proteomes" id="UP000230423"/>
    </source>
</evidence>
<feature type="compositionally biased region" description="Polar residues" evidence="1">
    <location>
        <begin position="1"/>
        <end position="10"/>
    </location>
</feature>
<name>A0A2G9V345_TELCI</name>
<feature type="region of interest" description="Disordered" evidence="1">
    <location>
        <begin position="89"/>
        <end position="148"/>
    </location>
</feature>
<organism evidence="2 3">
    <name type="scientific">Teladorsagia circumcincta</name>
    <name type="common">Brown stomach worm</name>
    <name type="synonym">Ostertagia circumcincta</name>
    <dbReference type="NCBI Taxonomy" id="45464"/>
    <lineage>
        <taxon>Eukaryota</taxon>
        <taxon>Metazoa</taxon>
        <taxon>Ecdysozoa</taxon>
        <taxon>Nematoda</taxon>
        <taxon>Chromadorea</taxon>
        <taxon>Rhabditida</taxon>
        <taxon>Rhabditina</taxon>
        <taxon>Rhabditomorpha</taxon>
        <taxon>Strongyloidea</taxon>
        <taxon>Trichostrongylidae</taxon>
        <taxon>Teladorsagia</taxon>
    </lineage>
</organism>
<reference evidence="2 3" key="1">
    <citation type="submission" date="2015-09" db="EMBL/GenBank/DDBJ databases">
        <title>Draft genome of the parasitic nematode Teladorsagia circumcincta isolate WARC Sus (inbred).</title>
        <authorList>
            <person name="Mitreva M."/>
        </authorList>
    </citation>
    <scope>NUCLEOTIDE SEQUENCE [LARGE SCALE GENOMIC DNA]</scope>
    <source>
        <strain evidence="2 3">S</strain>
    </source>
</reference>
<protein>
    <submittedName>
        <fullName evidence="2">Uncharacterized protein</fullName>
    </submittedName>
</protein>
<feature type="region of interest" description="Disordered" evidence="1">
    <location>
        <begin position="1"/>
        <end position="72"/>
    </location>
</feature>
<sequence>MTKPSEVQSVSRHRATRLAWIPPNERVPPPDVAPQIIPNASQGDNPVPAQEQTAVADESPCAPVTPLPTPVRSAKCQSYSMSFVTVASPIKARQSSEPSTILSPPTDLEPESEAPSVPPPPPDPLVSQDPPAMSDSFPSSPAPPAVSKDVVEKLATDAGSLPYRSQGFCLGRLCEFYEN</sequence>
<dbReference type="AlphaFoldDB" id="A0A2G9V345"/>